<dbReference type="EMBL" id="ACPB03012547">
    <property type="status" value="NOT_ANNOTATED_CDS"/>
    <property type="molecule type" value="Genomic_DNA"/>
</dbReference>
<dbReference type="PANTHER" id="PTHR12271:SF133">
    <property type="entry name" value="POLY(A) RNA POLYMERASE, MITOCHONDRIAL"/>
    <property type="match status" value="1"/>
</dbReference>
<dbReference type="InterPro" id="IPR002058">
    <property type="entry name" value="PAP_assoc"/>
</dbReference>
<evidence type="ECO:0000259" key="7">
    <source>
        <dbReference type="Pfam" id="PF22600"/>
    </source>
</evidence>
<accession>T1HD34</accession>
<dbReference type="GO" id="GO:1990817">
    <property type="term" value="F:poly(A) RNA polymerase activity"/>
    <property type="evidence" value="ECO:0007669"/>
    <property type="project" value="TreeGrafter"/>
</dbReference>
<sequence>MEAGPNESLVKEPINTNIIQFENMIQFRRNEAKRSIGVQVQSEESGKELYHYCKGLAPVQSMYHYKVQNNISDCMKVLYESSRLDELGLRLRLLTARQIEMALEGIFPNIAVLPFGSTVNGLGKAGCDLDLVVQHDYQLKAQSKDSSSSRLIQHNKSVGNSGSSRQHVQRQMEVLADFIQLYLPGCVSVKRILQARVPIVKYSHEVTGVDCDLSMTNMTGVYMSELLYLLGSLDPLTRPLVFTVKQWAWAVGLTNPTPGRWVTNFTLTLLTLFYLQVVKRLPPVELLRIAAGTEDKRVTEEIDCTFVRDLSRLKWQSFKPREQDLSDLLKGFFNYYTTFDFTSAGISLNVGKCVPKPDFSPLYVVNPLEKSANVSKNVSLEEVERLRIALRDAAWNLETTVEDQKSFINLVSRPTNVNENIPRKYIPNNRIVSIKRLFNDR</sequence>
<dbReference type="Gene3D" id="3.30.460.10">
    <property type="entry name" value="Beta Polymerase, domain 2"/>
    <property type="match status" value="1"/>
</dbReference>
<keyword evidence="5" id="KW-0460">Magnesium</keyword>
<dbReference type="Proteomes" id="UP000015103">
    <property type="component" value="Unassembled WGS sequence"/>
</dbReference>
<dbReference type="GO" id="GO:0046872">
    <property type="term" value="F:metal ion binding"/>
    <property type="evidence" value="ECO:0007669"/>
    <property type="project" value="UniProtKB-KW"/>
</dbReference>
<protein>
    <submittedName>
        <fullName evidence="8">PAP-associated domain-containing protein</fullName>
    </submittedName>
</protein>
<dbReference type="SUPFAM" id="SSF81631">
    <property type="entry name" value="PAP/OAS1 substrate-binding domain"/>
    <property type="match status" value="1"/>
</dbReference>
<evidence type="ECO:0000256" key="2">
    <source>
        <dbReference type="ARBA" id="ARBA00001946"/>
    </source>
</evidence>
<evidence type="ECO:0000256" key="4">
    <source>
        <dbReference type="ARBA" id="ARBA00022723"/>
    </source>
</evidence>
<dbReference type="InterPro" id="IPR054708">
    <property type="entry name" value="MTPAP-like_central"/>
</dbReference>
<evidence type="ECO:0000256" key="3">
    <source>
        <dbReference type="ARBA" id="ARBA00022679"/>
    </source>
</evidence>
<dbReference type="Pfam" id="PF22600">
    <property type="entry name" value="MTPAP-like_central"/>
    <property type="match status" value="1"/>
</dbReference>
<dbReference type="SUPFAM" id="SSF81301">
    <property type="entry name" value="Nucleotidyltransferase"/>
    <property type="match status" value="1"/>
</dbReference>
<dbReference type="InterPro" id="IPR043519">
    <property type="entry name" value="NT_sf"/>
</dbReference>
<keyword evidence="4" id="KW-0479">Metal-binding</keyword>
<dbReference type="FunCoup" id="T1HD34">
    <property type="interactions" value="1406"/>
</dbReference>
<evidence type="ECO:0000256" key="5">
    <source>
        <dbReference type="ARBA" id="ARBA00022842"/>
    </source>
</evidence>
<evidence type="ECO:0000313" key="8">
    <source>
        <dbReference type="EnsemblMetazoa" id="RPRC001949-PA"/>
    </source>
</evidence>
<feature type="domain" description="Poly(A) RNA polymerase mitochondrial-like central palm" evidence="7">
    <location>
        <begin position="71"/>
        <end position="229"/>
    </location>
</feature>
<reference evidence="8" key="1">
    <citation type="submission" date="2015-05" db="UniProtKB">
        <authorList>
            <consortium name="EnsemblMetazoa"/>
        </authorList>
    </citation>
    <scope>IDENTIFICATION</scope>
</reference>
<comment type="cofactor">
    <cofactor evidence="1">
        <name>Mn(2+)</name>
        <dbReference type="ChEBI" id="CHEBI:29035"/>
    </cofactor>
</comment>
<dbReference type="CDD" id="cd05402">
    <property type="entry name" value="NT_PAP_TUTase"/>
    <property type="match status" value="1"/>
</dbReference>
<proteinExistence type="predicted"/>
<dbReference type="HOGENOM" id="CLU_018757_2_0_1"/>
<evidence type="ECO:0000256" key="1">
    <source>
        <dbReference type="ARBA" id="ARBA00001936"/>
    </source>
</evidence>
<comment type="cofactor">
    <cofactor evidence="2">
        <name>Mg(2+)</name>
        <dbReference type="ChEBI" id="CHEBI:18420"/>
    </cofactor>
</comment>
<name>T1HD34_RHOPR</name>
<dbReference type="Pfam" id="PF03828">
    <property type="entry name" value="PAP_assoc"/>
    <property type="match status" value="1"/>
</dbReference>
<dbReference type="EnsemblMetazoa" id="RPRC001949-RA">
    <property type="protein sequence ID" value="RPRC001949-PA"/>
    <property type="gene ID" value="RPRC001949"/>
</dbReference>
<dbReference type="Gene3D" id="1.10.1410.10">
    <property type="match status" value="1"/>
</dbReference>
<dbReference type="GO" id="GO:0031123">
    <property type="term" value="P:RNA 3'-end processing"/>
    <property type="evidence" value="ECO:0007669"/>
    <property type="project" value="TreeGrafter"/>
</dbReference>
<feature type="domain" description="PAP-associated" evidence="6">
    <location>
        <begin position="325"/>
        <end position="361"/>
    </location>
</feature>
<dbReference type="VEuPathDB" id="VectorBase:RPRC001949"/>
<dbReference type="OMA" id="GKHATKM"/>
<organism evidence="8 9">
    <name type="scientific">Rhodnius prolixus</name>
    <name type="common">Triatomid bug</name>
    <dbReference type="NCBI Taxonomy" id="13249"/>
    <lineage>
        <taxon>Eukaryota</taxon>
        <taxon>Metazoa</taxon>
        <taxon>Ecdysozoa</taxon>
        <taxon>Arthropoda</taxon>
        <taxon>Hexapoda</taxon>
        <taxon>Insecta</taxon>
        <taxon>Pterygota</taxon>
        <taxon>Neoptera</taxon>
        <taxon>Paraneoptera</taxon>
        <taxon>Hemiptera</taxon>
        <taxon>Heteroptera</taxon>
        <taxon>Panheteroptera</taxon>
        <taxon>Cimicomorpha</taxon>
        <taxon>Reduviidae</taxon>
        <taxon>Triatominae</taxon>
        <taxon>Rhodnius</taxon>
    </lineage>
</organism>
<dbReference type="InParanoid" id="T1HD34"/>
<keyword evidence="9" id="KW-1185">Reference proteome</keyword>
<evidence type="ECO:0000313" key="9">
    <source>
        <dbReference type="Proteomes" id="UP000015103"/>
    </source>
</evidence>
<dbReference type="STRING" id="13249.T1HD34"/>
<dbReference type="PANTHER" id="PTHR12271">
    <property type="entry name" value="POLY A POLYMERASE CID PAP -RELATED"/>
    <property type="match status" value="1"/>
</dbReference>
<dbReference type="eggNOG" id="KOG2277">
    <property type="taxonomic scope" value="Eukaryota"/>
</dbReference>
<evidence type="ECO:0000259" key="6">
    <source>
        <dbReference type="Pfam" id="PF03828"/>
    </source>
</evidence>
<dbReference type="AlphaFoldDB" id="T1HD34"/>
<keyword evidence="3" id="KW-0808">Transferase</keyword>